<organism evidence="1">
    <name type="scientific">Siphoviridae sp. ctI8Q15</name>
    <dbReference type="NCBI Taxonomy" id="2827832"/>
    <lineage>
        <taxon>Viruses</taxon>
        <taxon>Duplodnaviria</taxon>
        <taxon>Heunggongvirae</taxon>
        <taxon>Uroviricota</taxon>
        <taxon>Caudoviricetes</taxon>
    </lineage>
</organism>
<dbReference type="EMBL" id="BK032582">
    <property type="protein sequence ID" value="DAF49452.1"/>
    <property type="molecule type" value="Genomic_DNA"/>
</dbReference>
<accession>A0A8S5SEG1</accession>
<proteinExistence type="predicted"/>
<name>A0A8S5SEG1_9CAUD</name>
<reference evidence="1" key="1">
    <citation type="journal article" date="2021" name="Proc. Natl. Acad. Sci. U.S.A.">
        <title>A Catalog of Tens of Thousands of Viruses from Human Metagenomes Reveals Hidden Associations with Chronic Diseases.</title>
        <authorList>
            <person name="Tisza M.J."/>
            <person name="Buck C.B."/>
        </authorList>
    </citation>
    <scope>NUCLEOTIDE SEQUENCE</scope>
    <source>
        <strain evidence="1">CtI8Q15</strain>
    </source>
</reference>
<evidence type="ECO:0000313" key="1">
    <source>
        <dbReference type="EMBL" id="DAF49452.1"/>
    </source>
</evidence>
<protein>
    <submittedName>
        <fullName evidence="1">Uncharacterized protein</fullName>
    </submittedName>
</protein>
<sequence length="90" mass="10261">MQISVDVDVDIDDIIDNCGAKEVLKRIDIDDIIKFINSHDAEDLADSIIDTIDNFSENSLKMIAYKISNDAARTLLEAINTYHKDYHENF</sequence>